<dbReference type="InterPro" id="IPR051698">
    <property type="entry name" value="Transposase_11-like"/>
</dbReference>
<dbReference type="AlphaFoldDB" id="L7V4W1"/>
<dbReference type="PATRIC" id="fig|459424.11.peg.1701"/>
<dbReference type="PANTHER" id="PTHR30298:SF0">
    <property type="entry name" value="PROTEIN YBFL-RELATED"/>
    <property type="match status" value="1"/>
</dbReference>
<dbReference type="InterPro" id="IPR047647">
    <property type="entry name" value="ISAs1_transpos"/>
</dbReference>
<dbReference type="Proteomes" id="UP000011157">
    <property type="component" value="Chromosome"/>
</dbReference>
<evidence type="ECO:0000259" key="3">
    <source>
        <dbReference type="Pfam" id="PF13808"/>
    </source>
</evidence>
<evidence type="ECO:0000313" key="5">
    <source>
        <dbReference type="Proteomes" id="UP000011157"/>
    </source>
</evidence>
<organism evidence="4 5">
    <name type="scientific">Mycobacterium liflandii (strain 128FXT)</name>
    <dbReference type="NCBI Taxonomy" id="459424"/>
    <lineage>
        <taxon>Bacteria</taxon>
        <taxon>Bacillati</taxon>
        <taxon>Actinomycetota</taxon>
        <taxon>Actinomycetes</taxon>
        <taxon>Mycobacteriales</taxon>
        <taxon>Mycobacteriaceae</taxon>
        <taxon>Mycobacterium</taxon>
        <taxon>Mycobacterium ulcerans group</taxon>
    </lineage>
</organism>
<dbReference type="NCBIfam" id="NF033564">
    <property type="entry name" value="transpos_ISAs1"/>
    <property type="match status" value="1"/>
</dbReference>
<dbReference type="EMBL" id="CP003899">
    <property type="protein sequence ID" value="AGC61595.1"/>
    <property type="molecule type" value="Genomic_DNA"/>
</dbReference>
<feature type="compositionally biased region" description="Basic residues" evidence="1">
    <location>
        <begin position="367"/>
        <end position="383"/>
    </location>
</feature>
<dbReference type="Pfam" id="PF01609">
    <property type="entry name" value="DDE_Tnp_1"/>
    <property type="match status" value="1"/>
</dbReference>
<evidence type="ECO:0000259" key="2">
    <source>
        <dbReference type="Pfam" id="PF01609"/>
    </source>
</evidence>
<reference evidence="4 5" key="1">
    <citation type="journal article" date="2013" name="J. Bacteriol.">
        <title>Complete Genome Sequence of the Frog Pathogen Mycobacterium ulcerans Ecovar Liflandii.</title>
        <authorList>
            <person name="Tobias N.J."/>
            <person name="Doig K.D."/>
            <person name="Medema M.H."/>
            <person name="Chen H."/>
            <person name="Haring V."/>
            <person name="Moore R."/>
            <person name="Seemann T."/>
            <person name="Stinear T.P."/>
        </authorList>
    </citation>
    <scope>NUCLEOTIDE SEQUENCE [LARGE SCALE GENOMIC DNA]</scope>
    <source>
        <strain evidence="4 5">128FXT</strain>
    </source>
</reference>
<dbReference type="PANTHER" id="PTHR30298">
    <property type="entry name" value="H REPEAT-ASSOCIATED PREDICTED TRANSPOSASE"/>
    <property type="match status" value="1"/>
</dbReference>
<feature type="domain" description="Transposase IS4-like" evidence="2">
    <location>
        <begin position="168"/>
        <end position="302"/>
    </location>
</feature>
<dbReference type="HOGENOM" id="CLU_046404_1_1_11"/>
<feature type="domain" description="H repeat-associated protein N-terminal" evidence="3">
    <location>
        <begin position="67"/>
        <end position="151"/>
    </location>
</feature>
<dbReference type="InterPro" id="IPR002559">
    <property type="entry name" value="Transposase_11"/>
</dbReference>
<name>L7V4W1_MYCL1</name>
<dbReference type="Pfam" id="PF13808">
    <property type="entry name" value="DDE_Tnp_1_assoc"/>
    <property type="match status" value="1"/>
</dbReference>
<keyword evidence="5" id="KW-1185">Reference proteome</keyword>
<feature type="region of interest" description="Disordered" evidence="1">
    <location>
        <begin position="355"/>
        <end position="426"/>
    </location>
</feature>
<dbReference type="KEGG" id="mli:MULP_01658"/>
<evidence type="ECO:0000256" key="1">
    <source>
        <dbReference type="SAM" id="MobiDB-lite"/>
    </source>
</evidence>
<sequence>MIFGAALLGPECRHGLSGERSSWLLFVVGLELPVPSVSVLPVSSVPEVFDRWSAGERSELIGSEFLDVLASVPDPRDPRGRRYSLMALLAIAVLATAAGMRGYAGFATWAATASDDVLAQLGVRFRRPSEKTFRAVLSRLDPADLNARMGSYFTAHVASSDPSGLVPIALDGKMLRGALRAKATATHLVSVFAYRARLVLGQLAVAEKSNEIPCVRALLTLLPGSLRWLVTVDAMHTQVVTAKLICATLKSHYLMIVKSNQAKILARITALPWAEVPTAATDDSRGHGRVETRTLQIITAARGIGFPYAKQIIRITRERLITATDQRSVEVVYAICSLPFEHAAYRDHDLDASTLGNREQPALDTRRHLRRRPSKGTYRKRRTGPSNATQHRDQSAPPQRRRQHRRSLPDHRFDRQPPPRPPQSTIPQLTSLLINNAGALGLLINCHESPMMARSTPRRCSAVLSASTDMPCS</sequence>
<evidence type="ECO:0000313" key="4">
    <source>
        <dbReference type="EMBL" id="AGC61595.1"/>
    </source>
</evidence>
<proteinExistence type="predicted"/>
<dbReference type="GO" id="GO:0006313">
    <property type="term" value="P:DNA transposition"/>
    <property type="evidence" value="ECO:0007669"/>
    <property type="project" value="InterPro"/>
</dbReference>
<gene>
    <name evidence="4" type="ordered locus">MULP_01658</name>
</gene>
<dbReference type="GO" id="GO:0003677">
    <property type="term" value="F:DNA binding"/>
    <property type="evidence" value="ECO:0007669"/>
    <property type="project" value="InterPro"/>
</dbReference>
<feature type="compositionally biased region" description="Basic and acidic residues" evidence="1">
    <location>
        <begin position="407"/>
        <end position="417"/>
    </location>
</feature>
<dbReference type="GO" id="GO:0004803">
    <property type="term" value="F:transposase activity"/>
    <property type="evidence" value="ECO:0007669"/>
    <property type="project" value="InterPro"/>
</dbReference>
<protein>
    <submittedName>
        <fullName evidence="4">Transposase for IS2404</fullName>
    </submittedName>
</protein>
<accession>L7V4W1</accession>
<dbReference type="InterPro" id="IPR032806">
    <property type="entry name" value="YbfD_N"/>
</dbReference>